<gene>
    <name evidence="2" type="ORF">QJU97_08160</name>
</gene>
<sequence>MKWLKQTLATGMSSLLLLRLKNSPPEDAIEPTMEVWFKTITFKKVWEQEQDQWRFEHAFMKLAQTCEWFPAPAQLLANLPARKEPKALPEPEITQEQRQKMALRVQKLKKQLGVHNVRTNQKTINSKNSYRQKSVKTG</sequence>
<evidence type="ECO:0000313" key="2">
    <source>
        <dbReference type="EMBL" id="MDP8175428.1"/>
    </source>
</evidence>
<protein>
    <submittedName>
        <fullName evidence="2">Uncharacterized protein</fullName>
    </submittedName>
</protein>
<organism evidence="2 3">
    <name type="scientific">Phocoenobacter skyensis</name>
    <dbReference type="NCBI Taxonomy" id="97481"/>
    <lineage>
        <taxon>Bacteria</taxon>
        <taxon>Pseudomonadati</taxon>
        <taxon>Pseudomonadota</taxon>
        <taxon>Gammaproteobacteria</taxon>
        <taxon>Pasteurellales</taxon>
        <taxon>Pasteurellaceae</taxon>
        <taxon>Phocoenobacter</taxon>
    </lineage>
</organism>
<reference evidence="2" key="1">
    <citation type="journal article" date="2023" name="Front. Microbiol.">
        <title>Phylogeography and host specificity of Pasteurellaceae pathogenic to sea-farmed fish in the north-east Atlantic.</title>
        <authorList>
            <person name="Gulla S."/>
            <person name="Colquhoun D.J."/>
            <person name="Olsen A.B."/>
            <person name="Spilsberg B."/>
            <person name="Lagesen K."/>
            <person name="Aakesson C.P."/>
            <person name="Strom S."/>
            <person name="Manji F."/>
            <person name="Birkbeck T.H."/>
            <person name="Nilsen H.K."/>
        </authorList>
    </citation>
    <scope>NUCLEOTIDE SEQUENCE</scope>
    <source>
        <strain evidence="2">98B1</strain>
    </source>
</reference>
<feature type="compositionally biased region" description="Polar residues" evidence="1">
    <location>
        <begin position="117"/>
        <end position="138"/>
    </location>
</feature>
<feature type="region of interest" description="Disordered" evidence="1">
    <location>
        <begin position="114"/>
        <end position="138"/>
    </location>
</feature>
<name>A0AAJ6P361_9PAST</name>
<accession>A0AAJ6P361</accession>
<comment type="caution">
    <text evidence="2">The sequence shown here is derived from an EMBL/GenBank/DDBJ whole genome shotgun (WGS) entry which is preliminary data.</text>
</comment>
<dbReference type="RefSeq" id="WP_306376335.1">
    <property type="nucleotide sequence ID" value="NZ_JASAYT010000026.1"/>
</dbReference>
<dbReference type="EMBL" id="JASAYT010000026">
    <property type="protein sequence ID" value="MDP8175428.1"/>
    <property type="molecule type" value="Genomic_DNA"/>
</dbReference>
<evidence type="ECO:0000313" key="3">
    <source>
        <dbReference type="Proteomes" id="UP001231736"/>
    </source>
</evidence>
<proteinExistence type="predicted"/>
<evidence type="ECO:0000256" key="1">
    <source>
        <dbReference type="SAM" id="MobiDB-lite"/>
    </source>
</evidence>
<dbReference type="Proteomes" id="UP001231736">
    <property type="component" value="Unassembled WGS sequence"/>
</dbReference>
<dbReference type="AlphaFoldDB" id="A0AAJ6P361"/>